<feature type="repeat" description="ANK" evidence="3">
    <location>
        <begin position="81"/>
        <end position="113"/>
    </location>
</feature>
<keyword evidence="2 3" id="KW-0040">ANK repeat</keyword>
<organism evidence="5 6">
    <name type="scientific">Durusdinium trenchii</name>
    <dbReference type="NCBI Taxonomy" id="1381693"/>
    <lineage>
        <taxon>Eukaryota</taxon>
        <taxon>Sar</taxon>
        <taxon>Alveolata</taxon>
        <taxon>Dinophyceae</taxon>
        <taxon>Suessiales</taxon>
        <taxon>Symbiodiniaceae</taxon>
        <taxon>Durusdinium</taxon>
    </lineage>
</organism>
<evidence type="ECO:0000313" key="6">
    <source>
        <dbReference type="Proteomes" id="UP001642484"/>
    </source>
</evidence>
<evidence type="ECO:0000313" key="5">
    <source>
        <dbReference type="EMBL" id="CAK8988930.1"/>
    </source>
</evidence>
<comment type="caution">
    <text evidence="5">The sequence shown here is derived from an EMBL/GenBank/DDBJ whole genome shotgun (WGS) entry which is preliminary data.</text>
</comment>
<name>A0ABP0HFC8_9DINO</name>
<protein>
    <submittedName>
        <fullName evidence="5">Uncharacterized protein</fullName>
    </submittedName>
</protein>
<dbReference type="InterPro" id="IPR036770">
    <property type="entry name" value="Ankyrin_rpt-contain_sf"/>
</dbReference>
<sequence>MSEEADRAAAAKWADVVEAALNGDLPAVRGFVRQNRAAALSATNQKFGGITALMCAATRDHDDVVHFLIEAKADLDVANNDGRTALRWAARCGCLRSAGLLVAAGASLDVKDGDGETPLDDARSQGHDNVVKLLESAAEKQKEAEAAPISGADNPTERAASGAVKEDDAAAKDRMGPKIIEFAQLGHVTDLQEVLVDHPSAVHTTNDDGRTLLHLAALNRHVETVRALLSARAAVRVADSKGEMPLHCAAFGGRIEVVEYLLAARAMVHDASESGQTALQLAQIKGSKEVIAVLKSRAEDADKDQREKEVLDEADASKTKGEFPYDKLAEDALFLISGTTSLDAGTLRRINQEKKKIGEPELSTGTNAQELLNELEEEGFSVFGCGVGEEDAPLYRRIEVNVGLLKYNASKPLISDTDLRLKRGLGKTVDRQDRWLIHYKHYSEKTKYGVLILAGTVDFFRLWAASEACRREVEDVPDGRLFAYIDGYILRVNSPKCAQLWASNAAGIGYIVWSIGDLYVGSLRASKQHGRGKYFFQNGDTFDGYFRGGQMHGNNGMYSYVNGDKLEGTWADGKAVLAQCKYHVQDGKLFEGHWPEEYMDARNVQEYVSSCS</sequence>
<dbReference type="SMART" id="SM00248">
    <property type="entry name" value="ANK"/>
    <property type="match status" value="6"/>
</dbReference>
<evidence type="ECO:0000256" key="1">
    <source>
        <dbReference type="ARBA" id="ARBA00022737"/>
    </source>
</evidence>
<dbReference type="InterPro" id="IPR002110">
    <property type="entry name" value="Ankyrin_rpt"/>
</dbReference>
<gene>
    <name evidence="5" type="ORF">CCMP2556_LOCUS1454</name>
</gene>
<dbReference type="Proteomes" id="UP001642484">
    <property type="component" value="Unassembled WGS sequence"/>
</dbReference>
<dbReference type="PANTHER" id="PTHR24201">
    <property type="entry name" value="ANK_REP_REGION DOMAIN-CONTAINING PROTEIN"/>
    <property type="match status" value="1"/>
</dbReference>
<keyword evidence="1" id="KW-0677">Repeat</keyword>
<evidence type="ECO:0000256" key="2">
    <source>
        <dbReference type="ARBA" id="ARBA00023043"/>
    </source>
</evidence>
<evidence type="ECO:0000256" key="3">
    <source>
        <dbReference type="PROSITE-ProRule" id="PRU00023"/>
    </source>
</evidence>
<feature type="repeat" description="ANK" evidence="3">
    <location>
        <begin position="241"/>
        <end position="273"/>
    </location>
</feature>
<dbReference type="Gene3D" id="1.25.40.20">
    <property type="entry name" value="Ankyrin repeat-containing domain"/>
    <property type="match status" value="4"/>
</dbReference>
<dbReference type="PANTHER" id="PTHR24201:SF15">
    <property type="entry name" value="ANKYRIN REPEAT DOMAIN-CONTAINING PROTEIN 66"/>
    <property type="match status" value="1"/>
</dbReference>
<dbReference type="SUPFAM" id="SSF48403">
    <property type="entry name" value="Ankyrin repeat"/>
    <property type="match status" value="1"/>
</dbReference>
<proteinExistence type="predicted"/>
<dbReference type="EMBL" id="CAXAMN010000481">
    <property type="protein sequence ID" value="CAK8988930.1"/>
    <property type="molecule type" value="Genomic_DNA"/>
</dbReference>
<reference evidence="5 6" key="1">
    <citation type="submission" date="2024-02" db="EMBL/GenBank/DDBJ databases">
        <authorList>
            <person name="Chen Y."/>
            <person name="Shah S."/>
            <person name="Dougan E. K."/>
            <person name="Thang M."/>
            <person name="Chan C."/>
        </authorList>
    </citation>
    <scope>NUCLEOTIDE SEQUENCE [LARGE SCALE GENOMIC DNA]</scope>
</reference>
<keyword evidence="6" id="KW-1185">Reference proteome</keyword>
<dbReference type="Gene3D" id="2.20.110.10">
    <property type="entry name" value="Histone H3 K4-specific methyltransferase SET7/9 N-terminal domain"/>
    <property type="match status" value="1"/>
</dbReference>
<dbReference type="PROSITE" id="PS50297">
    <property type="entry name" value="ANK_REP_REGION"/>
    <property type="match status" value="4"/>
</dbReference>
<dbReference type="SUPFAM" id="SSF82185">
    <property type="entry name" value="Histone H3 K4-specific methyltransferase SET7/9 N-terminal domain"/>
    <property type="match status" value="1"/>
</dbReference>
<dbReference type="InterPro" id="IPR050776">
    <property type="entry name" value="Ank_Repeat/CDKN_Inhibitor"/>
</dbReference>
<feature type="repeat" description="ANK" evidence="3">
    <location>
        <begin position="208"/>
        <end position="240"/>
    </location>
</feature>
<dbReference type="Pfam" id="PF12796">
    <property type="entry name" value="Ank_2"/>
    <property type="match status" value="2"/>
</dbReference>
<evidence type="ECO:0000256" key="4">
    <source>
        <dbReference type="SAM" id="MobiDB-lite"/>
    </source>
</evidence>
<accession>A0ABP0HFC8</accession>
<feature type="region of interest" description="Disordered" evidence="4">
    <location>
        <begin position="142"/>
        <end position="170"/>
    </location>
</feature>
<feature type="repeat" description="ANK" evidence="3">
    <location>
        <begin position="48"/>
        <end position="80"/>
    </location>
</feature>
<dbReference type="PROSITE" id="PS50088">
    <property type="entry name" value="ANK_REPEAT"/>
    <property type="match status" value="4"/>
</dbReference>